<dbReference type="InterPro" id="IPR013126">
    <property type="entry name" value="Hsp_70_fam"/>
</dbReference>
<sequence>MSSSDATYESWGANAHEFRNGTVCIGIDLGTTNSCVGYWKLHANHVKIVNHSAGDTKAKTLPSVVSFPPTGAPAVGFAAVAAEASDADVVTVRSAKRLLGQSLADASPDQKYLSYTLCDGESGHVSIALPARKTSVTPSEVAALLLSKLKAAAEAKLNERIANCVLTVPAYFTEPQRQATLEAAAMAGFSAVRLLNEPTAAAMAYGLFVAGTKRVVVFDFGGGTLDVSVLHIADGTFTVEGVGGDTHLGGEDINNILFDHVLQAIAKKHGPVSLPLATHDMVQLQRAVEAAKVALSTDDETVLRLTNVGHVALHEMTLTRRKLDALCDPLYKKCLRITREVLKSIDVDPSDVDEVVLVGGSTRIPAIRARLRAFFNDKELCTSVNADEVVAEGAAIQAAILSGVDKKVFQDVLMLDVIPMSIGIEKADGAMEVLIQKNSRIPVSVTKYFDTAIDDQAGFTIEVFEGESPVARENTYLTYFDFVLPRKVRGKAGAIQHPVTLSMNANGLLQVKAGILHDDAIDAEDASEAQRSMLVLCVYMGCLIAVYVFVRLYFADQRLYASVDEL</sequence>
<keyword evidence="4" id="KW-0812">Transmembrane</keyword>
<dbReference type="Gene3D" id="3.90.640.10">
    <property type="entry name" value="Actin, Chain A, domain 4"/>
    <property type="match status" value="1"/>
</dbReference>
<dbReference type="KEGG" id="spar:SPRG_01255"/>
<gene>
    <name evidence="5" type="ORF">SPRG_01255</name>
</gene>
<accession>A0A067CTE3</accession>
<evidence type="ECO:0000313" key="6">
    <source>
        <dbReference type="Proteomes" id="UP000030745"/>
    </source>
</evidence>
<dbReference type="PROSITE" id="PS01036">
    <property type="entry name" value="HSP70_3"/>
    <property type="match status" value="1"/>
</dbReference>
<dbReference type="VEuPathDB" id="FungiDB:SPRG_01255"/>
<dbReference type="InterPro" id="IPR043129">
    <property type="entry name" value="ATPase_NBD"/>
</dbReference>
<evidence type="ECO:0000256" key="4">
    <source>
        <dbReference type="SAM" id="Phobius"/>
    </source>
</evidence>
<dbReference type="GeneID" id="24123853"/>
<dbReference type="RefSeq" id="XP_012194867.1">
    <property type="nucleotide sequence ID" value="XM_012339477.1"/>
</dbReference>
<dbReference type="PANTHER" id="PTHR19375">
    <property type="entry name" value="HEAT SHOCK PROTEIN 70KDA"/>
    <property type="match status" value="1"/>
</dbReference>
<dbReference type="AlphaFoldDB" id="A0A067CTE3"/>
<dbReference type="OMA" id="MWHVERN"/>
<name>A0A067CTE3_SAPPC</name>
<dbReference type="Proteomes" id="UP000030745">
    <property type="component" value="Unassembled WGS sequence"/>
</dbReference>
<evidence type="ECO:0000256" key="3">
    <source>
        <dbReference type="RuleBase" id="RU003322"/>
    </source>
</evidence>
<proteinExistence type="inferred from homology"/>
<dbReference type="PROSITE" id="PS00297">
    <property type="entry name" value="HSP70_1"/>
    <property type="match status" value="1"/>
</dbReference>
<dbReference type="SUPFAM" id="SSF53067">
    <property type="entry name" value="Actin-like ATPase domain"/>
    <property type="match status" value="2"/>
</dbReference>
<comment type="similarity">
    <text evidence="3">Belongs to the heat shock protein 70 family.</text>
</comment>
<evidence type="ECO:0008006" key="7">
    <source>
        <dbReference type="Google" id="ProtNLM"/>
    </source>
</evidence>
<protein>
    <recommendedName>
        <fullName evidence="7">Hsp70-like protein</fullName>
    </recommendedName>
</protein>
<dbReference type="CDD" id="cd24028">
    <property type="entry name" value="ASKHA_NBD_HSP70_HSPA1-like"/>
    <property type="match status" value="1"/>
</dbReference>
<dbReference type="PRINTS" id="PR00301">
    <property type="entry name" value="HEATSHOCK70"/>
</dbReference>
<dbReference type="Gene3D" id="3.30.30.30">
    <property type="match status" value="1"/>
</dbReference>
<dbReference type="GO" id="GO:0140662">
    <property type="term" value="F:ATP-dependent protein folding chaperone"/>
    <property type="evidence" value="ECO:0007669"/>
    <property type="project" value="InterPro"/>
</dbReference>
<keyword evidence="6" id="KW-1185">Reference proteome</keyword>
<keyword evidence="4" id="KW-1133">Transmembrane helix</keyword>
<dbReference type="OrthoDB" id="2401965at2759"/>
<evidence type="ECO:0000313" key="5">
    <source>
        <dbReference type="EMBL" id="KDO33979.1"/>
    </source>
</evidence>
<dbReference type="Gene3D" id="3.30.420.40">
    <property type="match status" value="2"/>
</dbReference>
<dbReference type="PROSITE" id="PS00329">
    <property type="entry name" value="HSP70_2"/>
    <property type="match status" value="1"/>
</dbReference>
<keyword evidence="2 3" id="KW-0067">ATP-binding</keyword>
<evidence type="ECO:0000256" key="2">
    <source>
        <dbReference type="ARBA" id="ARBA00022840"/>
    </source>
</evidence>
<feature type="transmembrane region" description="Helical" evidence="4">
    <location>
        <begin position="533"/>
        <end position="554"/>
    </location>
</feature>
<keyword evidence="1 3" id="KW-0547">Nucleotide-binding</keyword>
<dbReference type="Gene3D" id="2.60.34.10">
    <property type="entry name" value="Substrate Binding Domain Of DNAk, Chain A, domain 1"/>
    <property type="match status" value="1"/>
</dbReference>
<dbReference type="InterPro" id="IPR018181">
    <property type="entry name" value="Heat_shock_70_CS"/>
</dbReference>
<keyword evidence="4" id="KW-0472">Membrane</keyword>
<dbReference type="Pfam" id="PF00012">
    <property type="entry name" value="HSP70"/>
    <property type="match status" value="1"/>
</dbReference>
<dbReference type="GO" id="GO:0005524">
    <property type="term" value="F:ATP binding"/>
    <property type="evidence" value="ECO:0007669"/>
    <property type="project" value="UniProtKB-KW"/>
</dbReference>
<organism evidence="5 6">
    <name type="scientific">Saprolegnia parasitica (strain CBS 223.65)</name>
    <dbReference type="NCBI Taxonomy" id="695850"/>
    <lineage>
        <taxon>Eukaryota</taxon>
        <taxon>Sar</taxon>
        <taxon>Stramenopiles</taxon>
        <taxon>Oomycota</taxon>
        <taxon>Saprolegniomycetes</taxon>
        <taxon>Saprolegniales</taxon>
        <taxon>Saprolegniaceae</taxon>
        <taxon>Saprolegnia</taxon>
    </lineage>
</organism>
<dbReference type="SUPFAM" id="SSF100920">
    <property type="entry name" value="Heat shock protein 70kD (HSP70), peptide-binding domain"/>
    <property type="match status" value="1"/>
</dbReference>
<dbReference type="InterPro" id="IPR029047">
    <property type="entry name" value="HSP70_peptide-bd_sf"/>
</dbReference>
<dbReference type="FunFam" id="3.90.640.10:FF:000003">
    <property type="entry name" value="Molecular chaperone DnaK"/>
    <property type="match status" value="1"/>
</dbReference>
<dbReference type="EMBL" id="KK583191">
    <property type="protein sequence ID" value="KDO33979.1"/>
    <property type="molecule type" value="Genomic_DNA"/>
</dbReference>
<dbReference type="STRING" id="695850.A0A067CTE3"/>
<evidence type="ECO:0000256" key="1">
    <source>
        <dbReference type="ARBA" id="ARBA00022741"/>
    </source>
</evidence>
<reference evidence="5 6" key="1">
    <citation type="journal article" date="2013" name="PLoS Genet.">
        <title>Distinctive expansion of potential virulence genes in the genome of the oomycete fish pathogen Saprolegnia parasitica.</title>
        <authorList>
            <person name="Jiang R.H."/>
            <person name="de Bruijn I."/>
            <person name="Haas B.J."/>
            <person name="Belmonte R."/>
            <person name="Lobach L."/>
            <person name="Christie J."/>
            <person name="van den Ackerveken G."/>
            <person name="Bottin A."/>
            <person name="Bulone V."/>
            <person name="Diaz-Moreno S.M."/>
            <person name="Dumas B."/>
            <person name="Fan L."/>
            <person name="Gaulin E."/>
            <person name="Govers F."/>
            <person name="Grenville-Briggs L.J."/>
            <person name="Horner N.R."/>
            <person name="Levin J.Z."/>
            <person name="Mammella M."/>
            <person name="Meijer H.J."/>
            <person name="Morris P."/>
            <person name="Nusbaum C."/>
            <person name="Oome S."/>
            <person name="Phillips A.J."/>
            <person name="van Rooyen D."/>
            <person name="Rzeszutek E."/>
            <person name="Saraiva M."/>
            <person name="Secombes C.J."/>
            <person name="Seidl M.F."/>
            <person name="Snel B."/>
            <person name="Stassen J.H."/>
            <person name="Sykes S."/>
            <person name="Tripathy S."/>
            <person name="van den Berg H."/>
            <person name="Vega-Arreguin J.C."/>
            <person name="Wawra S."/>
            <person name="Young S.K."/>
            <person name="Zeng Q."/>
            <person name="Dieguez-Uribeondo J."/>
            <person name="Russ C."/>
            <person name="Tyler B.M."/>
            <person name="van West P."/>
        </authorList>
    </citation>
    <scope>NUCLEOTIDE SEQUENCE [LARGE SCALE GENOMIC DNA]</scope>
    <source>
        <strain evidence="5 6">CBS 223.65</strain>
    </source>
</reference>